<sequence length="175" mass="20348">MNCPCASNWLTSENQENKQFTFWSVAARSLLRNSLFTVSEVREALPKRMLIASTVDIDLRFMGVRFNQSDLDVWEMILHFARLQSLGHKVQFSAHSFLKALGRNIDTEQFEQLKEETARLLGGTIEITWKNEKKTFIGGLIEKIYRDDETQEYILILNEKFVHLFNSSHALSYPD</sequence>
<evidence type="ECO:0000313" key="2">
    <source>
        <dbReference type="Proteomes" id="UP000293398"/>
    </source>
</evidence>
<name>A0A4Q7V3N2_9BURK</name>
<dbReference type="InterPro" id="IPR010751">
    <property type="entry name" value="TrfA"/>
</dbReference>
<accession>A0A4Q7V3N2</accession>
<gene>
    <name evidence="1" type="ORF">EV681_4609</name>
</gene>
<comment type="caution">
    <text evidence="1">The sequence shown here is derived from an EMBL/GenBank/DDBJ whole genome shotgun (WGS) entry which is preliminary data.</text>
</comment>
<dbReference type="AlphaFoldDB" id="A0A4Q7V3N2"/>
<organism evidence="1 2">
    <name type="scientific">Advenella incenata</name>
    <dbReference type="NCBI Taxonomy" id="267800"/>
    <lineage>
        <taxon>Bacteria</taxon>
        <taxon>Pseudomonadati</taxon>
        <taxon>Pseudomonadota</taxon>
        <taxon>Betaproteobacteria</taxon>
        <taxon>Burkholderiales</taxon>
        <taxon>Alcaligenaceae</taxon>
    </lineage>
</organism>
<evidence type="ECO:0000313" key="1">
    <source>
        <dbReference type="EMBL" id="RZT91021.1"/>
    </source>
</evidence>
<dbReference type="EMBL" id="SHKO01000009">
    <property type="protein sequence ID" value="RZT91021.1"/>
    <property type="molecule type" value="Genomic_DNA"/>
</dbReference>
<dbReference type="OrthoDB" id="8481003at2"/>
<protein>
    <submittedName>
        <fullName evidence="1">Replication initiator protein A</fullName>
    </submittedName>
</protein>
<dbReference type="Proteomes" id="UP000293398">
    <property type="component" value="Unassembled WGS sequence"/>
</dbReference>
<proteinExistence type="predicted"/>
<keyword evidence="2" id="KW-1185">Reference proteome</keyword>
<reference evidence="1 2" key="1">
    <citation type="submission" date="2019-02" db="EMBL/GenBank/DDBJ databases">
        <title>Genomic Encyclopedia of Type Strains, Phase IV (KMG-IV): sequencing the most valuable type-strain genomes for metagenomic binning, comparative biology and taxonomic classification.</title>
        <authorList>
            <person name="Goeker M."/>
        </authorList>
    </citation>
    <scope>NUCLEOTIDE SEQUENCE [LARGE SCALE GENOMIC DNA]</scope>
    <source>
        <strain evidence="1 2">DSM 23814</strain>
    </source>
</reference>
<dbReference type="Pfam" id="PF07042">
    <property type="entry name" value="TrfA"/>
    <property type="match status" value="1"/>
</dbReference>
<dbReference type="RefSeq" id="WP_130305354.1">
    <property type="nucleotide sequence ID" value="NZ_SHKO01000009.1"/>
</dbReference>